<reference evidence="8" key="1">
    <citation type="journal article" date="2014" name="Microb. Cell Fact.">
        <title>Discovery of novel enzymes with industrial potential from a cold and alkaline environment by a combination of functional metagenomics and culturing.</title>
        <authorList>
            <person name="Vester J.K."/>
            <person name="Glaring M.A."/>
            <person name="Stougaard P."/>
        </authorList>
    </citation>
    <scope>NUCLEOTIDE SEQUENCE</scope>
</reference>
<dbReference type="GO" id="GO:0005509">
    <property type="term" value="F:calcium ion binding"/>
    <property type="evidence" value="ECO:0007669"/>
    <property type="project" value="InterPro"/>
</dbReference>
<evidence type="ECO:0000256" key="1">
    <source>
        <dbReference type="ARBA" id="ARBA00001913"/>
    </source>
</evidence>
<dbReference type="GO" id="GO:0005975">
    <property type="term" value="P:carbohydrate metabolic process"/>
    <property type="evidence" value="ECO:0007669"/>
    <property type="project" value="InterPro"/>
</dbReference>
<proteinExistence type="inferred from homology"/>
<accession>A0A060DAC6</accession>
<dbReference type="Pfam" id="PF09154">
    <property type="entry name" value="Alpha-amy_C_pro"/>
    <property type="match status" value="1"/>
</dbReference>
<dbReference type="BRENDA" id="3.2.1.1">
    <property type="organism ID" value="13851"/>
</dbReference>
<comment type="cofactor">
    <cofactor evidence="1">
        <name>Ca(2+)</name>
        <dbReference type="ChEBI" id="CHEBI:29108"/>
    </cofactor>
</comment>
<evidence type="ECO:0000256" key="5">
    <source>
        <dbReference type="ARBA" id="ARBA00023277"/>
    </source>
</evidence>
<dbReference type="Gene3D" id="2.60.40.1180">
    <property type="entry name" value="Golgi alpha-mannosidase II"/>
    <property type="match status" value="1"/>
</dbReference>
<dbReference type="InterPro" id="IPR013776">
    <property type="entry name" value="A-amylase_thermo"/>
</dbReference>
<evidence type="ECO:0000256" key="6">
    <source>
        <dbReference type="ARBA" id="ARBA00023295"/>
    </source>
</evidence>
<comment type="similarity">
    <text evidence="2">Belongs to the glycosyl hydrolase 13 family.</text>
</comment>
<organism evidence="8">
    <name type="scientific">uncultured organism</name>
    <dbReference type="NCBI Taxonomy" id="155900"/>
    <lineage>
        <taxon>unclassified sequences</taxon>
        <taxon>environmental samples</taxon>
    </lineage>
</organism>
<dbReference type="CDD" id="cd11318">
    <property type="entry name" value="AmyAc_bac_fung_AmyA"/>
    <property type="match status" value="1"/>
</dbReference>
<dbReference type="NCBIfam" id="NF006968">
    <property type="entry name" value="PRK09441.1-1"/>
    <property type="match status" value="1"/>
</dbReference>
<keyword evidence="3" id="KW-0479">Metal-binding</keyword>
<evidence type="ECO:0000256" key="4">
    <source>
        <dbReference type="ARBA" id="ARBA00022801"/>
    </source>
</evidence>
<dbReference type="GO" id="GO:0004556">
    <property type="term" value="F:alpha-amylase activity"/>
    <property type="evidence" value="ECO:0007669"/>
    <property type="project" value="UniProtKB-EC"/>
</dbReference>
<dbReference type="InterPro" id="IPR017853">
    <property type="entry name" value="GH"/>
</dbReference>
<dbReference type="SMR" id="A0A060DAC6"/>
<dbReference type="EC" id="3.2.1.1" evidence="8"/>
<name>A0A060DAC6_9ZZZZ</name>
<feature type="domain" description="Glycosyl hydrolase family 13 catalytic" evidence="7">
    <location>
        <begin position="4"/>
        <end position="390"/>
    </location>
</feature>
<protein>
    <submittedName>
        <fullName evidence="8">Alpha-amylase</fullName>
        <ecNumber evidence="8">3.2.1.1</ecNumber>
    </submittedName>
</protein>
<dbReference type="PANTHER" id="PTHR43447">
    <property type="entry name" value="ALPHA-AMYLASE"/>
    <property type="match status" value="1"/>
</dbReference>
<dbReference type="SUPFAM" id="SSF51445">
    <property type="entry name" value="(Trans)glycosidases"/>
    <property type="match status" value="1"/>
</dbReference>
<dbReference type="EMBL" id="KJ790257">
    <property type="protein sequence ID" value="AIB09475.1"/>
    <property type="molecule type" value="Genomic_DNA"/>
</dbReference>
<dbReference type="NCBIfam" id="NF006969">
    <property type="entry name" value="PRK09441.1-2"/>
    <property type="match status" value="1"/>
</dbReference>
<dbReference type="InterPro" id="IPR013780">
    <property type="entry name" value="Glyco_hydro_b"/>
</dbReference>
<keyword evidence="6 8" id="KW-0326">Glycosidase</keyword>
<dbReference type="Pfam" id="PF00128">
    <property type="entry name" value="Alpha-amylase"/>
    <property type="match status" value="1"/>
</dbReference>
<dbReference type="Gene3D" id="3.20.20.80">
    <property type="entry name" value="Glycosidases"/>
    <property type="match status" value="1"/>
</dbReference>
<evidence type="ECO:0000259" key="7">
    <source>
        <dbReference type="SMART" id="SM00642"/>
    </source>
</evidence>
<evidence type="ECO:0000313" key="8">
    <source>
        <dbReference type="EMBL" id="AIB09475.1"/>
    </source>
</evidence>
<dbReference type="InterPro" id="IPR006047">
    <property type="entry name" value="GH13_cat_dom"/>
</dbReference>
<dbReference type="PIRSF" id="PIRSF001021">
    <property type="entry name" value="Alph-amls_thrmst"/>
    <property type="match status" value="1"/>
</dbReference>
<dbReference type="AlphaFoldDB" id="A0A060DAC6"/>
<keyword evidence="4 8" id="KW-0378">Hydrolase</keyword>
<sequence>MDNGLMFQGFEWYMPDDGNYYKDLKKKLVDMKRIGVTSVWLPPVCKATGSNDTGYGVYDLYDLGEFDQKGSVRTKYGTKEELLDLIKAIHDEGMYVYADVVLNHKAGADFEEEFMAVKVDNNNRTKEIEKQRNIKAWTGFNFPGRNGKYSDFTWNYNHFSGVDYDASTGDKGIFRIIGENKGWNWGVSHDNGNFDYLMFADIDHANTEVKEELKRWVDWFIEELNLDGIRFDAVKHIDSAFLEEFTSHIKEKMGDEFYFLGEYWDHDVKNKIKFMKSTKYSMDLFDVGLHFNMYAASQNSANYDLRKLFDNTVTKTDPAMSVTFVDNHDSEPGQSLESFVKEWFKEIAYGIILLRKDGYPCIFYGDYYGIGGEFMIKPLKEKIDVLSLIRKNHAYGAQDDYFKEKDLIGWVRQGTEDHPGKCAVVISTREKKTISMFIDKYHSGKVYADFTGNCADKVKVDEEGYGEFTAEAGSISVWLEEEIVLG</sequence>
<evidence type="ECO:0000256" key="2">
    <source>
        <dbReference type="ARBA" id="ARBA00008061"/>
    </source>
</evidence>
<evidence type="ECO:0000256" key="3">
    <source>
        <dbReference type="ARBA" id="ARBA00022723"/>
    </source>
</evidence>
<keyword evidence="5" id="KW-0119">Carbohydrate metabolism</keyword>
<dbReference type="SMART" id="SM00642">
    <property type="entry name" value="Aamy"/>
    <property type="match status" value="1"/>
</dbReference>
<dbReference type="Gene3D" id="2.40.30.140">
    <property type="match status" value="1"/>
</dbReference>
<dbReference type="InterPro" id="IPR015237">
    <property type="entry name" value="Alpha-amylase_C_pro"/>
</dbReference>
<dbReference type="SUPFAM" id="SSF51011">
    <property type="entry name" value="Glycosyl hydrolase domain"/>
    <property type="match status" value="1"/>
</dbReference>